<accession>A0ABQ2P9V4</accession>
<proteinExistence type="predicted"/>
<reference evidence="2" key="1">
    <citation type="journal article" date="2019" name="Int. J. Syst. Evol. Microbiol.">
        <title>The Global Catalogue of Microorganisms (GCM) 10K type strain sequencing project: providing services to taxonomists for standard genome sequencing and annotation.</title>
        <authorList>
            <consortium name="The Broad Institute Genomics Platform"/>
            <consortium name="The Broad Institute Genome Sequencing Center for Infectious Disease"/>
            <person name="Wu L."/>
            <person name="Ma J."/>
        </authorList>
    </citation>
    <scope>NUCLEOTIDE SEQUENCE [LARGE SCALE GENOMIC DNA]</scope>
    <source>
        <strain evidence="2">CGMCC 1.8859</strain>
    </source>
</reference>
<sequence length="437" mass="48793">MLVLDAPSSLRLVDHPLRHDLAAEAHARPFDPVSAPSQISYIAFLNRNLSLEQEHCLLAQLCAEYEAPTPDETQIHYSVDVGVMRIKWARHSEFSSYTFTRPGWVAEPFERPALTTVPAGWLQQLPGQVLVAAHAALVAEHDAPESTTDAAQLFFAGQDLIGSEIGEGAARVLTDFRIHSDGFSRYLLVDRHMGQRQAGRMLQRLFEIDTYRMMAFLALPLAKSIAPELAQADRELAELTNAMTEARLADEPQVLDRLTQLAARVERALSMTDYRFSASHAYYDIVQRRIEELREVRIQGIQPFHEFTERRLRPAMDTCQSAAARQRTLAERVNRASALLRTRVDISRERQNQALLSSMDRRAHLQLRLQETVEGLSIAAITYYAVALIGYLAKGLKVAGAAISPELVMASAVPLVAGAVYLAGRKLRQRLAAENHP</sequence>
<dbReference type="InterPro" id="IPR021830">
    <property type="entry name" value="DUF3422"/>
</dbReference>
<protein>
    <recommendedName>
        <fullName evidence="3">Membrane-anchored protein</fullName>
    </recommendedName>
</protein>
<gene>
    <name evidence="1" type="ORF">GCM10010970_20270</name>
</gene>
<dbReference type="Pfam" id="PF11902">
    <property type="entry name" value="DUF3422"/>
    <property type="match status" value="1"/>
</dbReference>
<name>A0ABQ2P9V4_9NEIS</name>
<organism evidence="1 2">
    <name type="scientific">Silvimonas iriomotensis</name>
    <dbReference type="NCBI Taxonomy" id="449662"/>
    <lineage>
        <taxon>Bacteria</taxon>
        <taxon>Pseudomonadati</taxon>
        <taxon>Pseudomonadota</taxon>
        <taxon>Betaproteobacteria</taxon>
        <taxon>Neisseriales</taxon>
        <taxon>Chitinibacteraceae</taxon>
        <taxon>Silvimonas</taxon>
    </lineage>
</organism>
<evidence type="ECO:0008006" key="3">
    <source>
        <dbReference type="Google" id="ProtNLM"/>
    </source>
</evidence>
<dbReference type="EMBL" id="BMLX01000002">
    <property type="protein sequence ID" value="GGP21397.1"/>
    <property type="molecule type" value="Genomic_DNA"/>
</dbReference>
<dbReference type="Proteomes" id="UP000637267">
    <property type="component" value="Unassembled WGS sequence"/>
</dbReference>
<keyword evidence="2" id="KW-1185">Reference proteome</keyword>
<evidence type="ECO:0000313" key="2">
    <source>
        <dbReference type="Proteomes" id="UP000637267"/>
    </source>
</evidence>
<comment type="caution">
    <text evidence="1">The sequence shown here is derived from an EMBL/GenBank/DDBJ whole genome shotgun (WGS) entry which is preliminary data.</text>
</comment>
<dbReference type="RefSeq" id="WP_188704216.1">
    <property type="nucleotide sequence ID" value="NZ_BMLX01000002.1"/>
</dbReference>
<evidence type="ECO:0000313" key="1">
    <source>
        <dbReference type="EMBL" id="GGP21397.1"/>
    </source>
</evidence>